<dbReference type="Gene3D" id="3.90.79.10">
    <property type="entry name" value="Nucleoside Triphosphate Pyrophosphohydrolase"/>
    <property type="match status" value="1"/>
</dbReference>
<dbReference type="PANTHER" id="PTHR21340">
    <property type="entry name" value="DIADENOSINE 5,5-P1,P4-TETRAPHOSPHATE PYROPHOSPHOHYDROLASE MUTT"/>
    <property type="match status" value="1"/>
</dbReference>
<dbReference type="EMBL" id="UINC01003868">
    <property type="protein sequence ID" value="SVA09921.1"/>
    <property type="molecule type" value="Genomic_DNA"/>
</dbReference>
<feature type="non-terminal residue" evidence="3">
    <location>
        <position position="1"/>
    </location>
</feature>
<dbReference type="GO" id="GO:0004081">
    <property type="term" value="F:bis(5'-nucleosyl)-tetraphosphatase (asymmetrical) activity"/>
    <property type="evidence" value="ECO:0007669"/>
    <property type="project" value="TreeGrafter"/>
</dbReference>
<dbReference type="PANTHER" id="PTHR21340:SF0">
    <property type="entry name" value="BIS(5'-NUCLEOSYL)-TETRAPHOSPHATASE [ASYMMETRICAL]"/>
    <property type="match status" value="1"/>
</dbReference>
<evidence type="ECO:0000259" key="2">
    <source>
        <dbReference type="PROSITE" id="PS51462"/>
    </source>
</evidence>
<dbReference type="InterPro" id="IPR000086">
    <property type="entry name" value="NUDIX_hydrolase_dom"/>
</dbReference>
<dbReference type="AlphaFoldDB" id="A0A381T2W5"/>
<evidence type="ECO:0000256" key="1">
    <source>
        <dbReference type="ARBA" id="ARBA00022801"/>
    </source>
</evidence>
<organism evidence="3">
    <name type="scientific">marine metagenome</name>
    <dbReference type="NCBI Taxonomy" id="408172"/>
    <lineage>
        <taxon>unclassified sequences</taxon>
        <taxon>metagenomes</taxon>
        <taxon>ecological metagenomes</taxon>
    </lineage>
</organism>
<dbReference type="SUPFAM" id="SSF55811">
    <property type="entry name" value="Nudix"/>
    <property type="match status" value="1"/>
</dbReference>
<gene>
    <name evidence="3" type="ORF">METZ01_LOCUS62775</name>
</gene>
<protein>
    <recommendedName>
        <fullName evidence="2">Nudix hydrolase domain-containing protein</fullName>
    </recommendedName>
</protein>
<name>A0A381T2W5_9ZZZZ</name>
<dbReference type="Pfam" id="PF00293">
    <property type="entry name" value="NUDIX"/>
    <property type="match status" value="1"/>
</dbReference>
<reference evidence="3" key="1">
    <citation type="submission" date="2018-05" db="EMBL/GenBank/DDBJ databases">
        <authorList>
            <person name="Lanie J.A."/>
            <person name="Ng W.-L."/>
            <person name="Kazmierczak K.M."/>
            <person name="Andrzejewski T.M."/>
            <person name="Davidsen T.M."/>
            <person name="Wayne K.J."/>
            <person name="Tettelin H."/>
            <person name="Glass J.I."/>
            <person name="Rusch D."/>
            <person name="Podicherti R."/>
            <person name="Tsui H.-C.T."/>
            <person name="Winkler M.E."/>
        </authorList>
    </citation>
    <scope>NUCLEOTIDE SEQUENCE</scope>
</reference>
<dbReference type="InterPro" id="IPR051325">
    <property type="entry name" value="Nudix_hydrolase_domain"/>
</dbReference>
<dbReference type="InterPro" id="IPR015797">
    <property type="entry name" value="NUDIX_hydrolase-like_dom_sf"/>
</dbReference>
<dbReference type="GO" id="GO:0006167">
    <property type="term" value="P:AMP biosynthetic process"/>
    <property type="evidence" value="ECO:0007669"/>
    <property type="project" value="TreeGrafter"/>
</dbReference>
<proteinExistence type="predicted"/>
<dbReference type="CDD" id="cd04664">
    <property type="entry name" value="NUDIX_DHNTPase_like"/>
    <property type="match status" value="1"/>
</dbReference>
<accession>A0A381T2W5</accession>
<feature type="domain" description="Nudix hydrolase" evidence="2">
    <location>
        <begin position="1"/>
        <end position="130"/>
    </location>
</feature>
<sequence length="146" mass="16968">VIDAYVFRQTDEGLKFLLLKRAKTKMYEHLWQGVAGKIEGDEKAWEASIRELKEETGFRPIRMFIADHVSRFYETHGDRVNLVPVFGIEVDDATVTLSKEHCEFRWVDFDTAHRTLVWSGQKDGISAVFNMLNSDDDRIKWSEVSV</sequence>
<dbReference type="PROSITE" id="PS51462">
    <property type="entry name" value="NUDIX"/>
    <property type="match status" value="1"/>
</dbReference>
<evidence type="ECO:0000313" key="3">
    <source>
        <dbReference type="EMBL" id="SVA09921.1"/>
    </source>
</evidence>
<keyword evidence="1" id="KW-0378">Hydrolase</keyword>
<dbReference type="GO" id="GO:0006754">
    <property type="term" value="P:ATP biosynthetic process"/>
    <property type="evidence" value="ECO:0007669"/>
    <property type="project" value="TreeGrafter"/>
</dbReference>